<keyword evidence="7" id="KW-1185">Reference proteome</keyword>
<keyword evidence="3" id="KW-0804">Transcription</keyword>
<dbReference type="InterPro" id="IPR050109">
    <property type="entry name" value="HTH-type_TetR-like_transc_reg"/>
</dbReference>
<accession>A0ABY5E1K4</accession>
<proteinExistence type="predicted"/>
<evidence type="ECO:0000259" key="5">
    <source>
        <dbReference type="PROSITE" id="PS50977"/>
    </source>
</evidence>
<dbReference type="Gene3D" id="1.10.357.10">
    <property type="entry name" value="Tetracycline Repressor, domain 2"/>
    <property type="match status" value="1"/>
</dbReference>
<sequence length="198" mass="21654">MRADAARNRARIVAAAREAFAETGIDVGVEEIARRAGVGMGTLYRRFPTKESLVLAIFEEHVDALAVYAAEVASLQPLPALEAYMLRACQEMDADRGLMHLLADHGRPDLELRLGLDGLRRRSGEILEPLVTRAREAGVVRADLSTGDVAVLLRMLAVAIPTEPQPGDHDRAHFLELVLGGLRHQDARASHARGRQGW</sequence>
<protein>
    <submittedName>
        <fullName evidence="6">TetR/AcrR family transcriptional regulator</fullName>
    </submittedName>
</protein>
<feature type="domain" description="HTH tetR-type" evidence="5">
    <location>
        <begin position="6"/>
        <end position="65"/>
    </location>
</feature>
<dbReference type="Pfam" id="PF00440">
    <property type="entry name" value="TetR_N"/>
    <property type="match status" value="1"/>
</dbReference>
<reference evidence="6 7" key="1">
    <citation type="submission" date="2022-06" db="EMBL/GenBank/DDBJ databases">
        <title>Paraconexibacter antarcticus.</title>
        <authorList>
            <person name="Kim C.S."/>
        </authorList>
    </citation>
    <scope>NUCLEOTIDE SEQUENCE [LARGE SCALE GENOMIC DNA]</scope>
    <source>
        <strain evidence="6 7">02-257</strain>
    </source>
</reference>
<dbReference type="SUPFAM" id="SSF46689">
    <property type="entry name" value="Homeodomain-like"/>
    <property type="match status" value="1"/>
</dbReference>
<keyword evidence="1" id="KW-0805">Transcription regulation</keyword>
<evidence type="ECO:0000256" key="1">
    <source>
        <dbReference type="ARBA" id="ARBA00023015"/>
    </source>
</evidence>
<dbReference type="PANTHER" id="PTHR30055:SF234">
    <property type="entry name" value="HTH-TYPE TRANSCRIPTIONAL REGULATOR BETI"/>
    <property type="match status" value="1"/>
</dbReference>
<organism evidence="6 7">
    <name type="scientific">Paraconexibacter antarcticus</name>
    <dbReference type="NCBI Taxonomy" id="2949664"/>
    <lineage>
        <taxon>Bacteria</taxon>
        <taxon>Bacillati</taxon>
        <taxon>Actinomycetota</taxon>
        <taxon>Thermoleophilia</taxon>
        <taxon>Solirubrobacterales</taxon>
        <taxon>Paraconexibacteraceae</taxon>
        <taxon>Paraconexibacter</taxon>
    </lineage>
</organism>
<evidence type="ECO:0000313" key="6">
    <source>
        <dbReference type="EMBL" id="UTI66717.1"/>
    </source>
</evidence>
<evidence type="ECO:0000256" key="2">
    <source>
        <dbReference type="ARBA" id="ARBA00023125"/>
    </source>
</evidence>
<dbReference type="InterPro" id="IPR049445">
    <property type="entry name" value="TetR_SbtR-like_C"/>
</dbReference>
<dbReference type="InterPro" id="IPR001647">
    <property type="entry name" value="HTH_TetR"/>
</dbReference>
<dbReference type="InterPro" id="IPR036271">
    <property type="entry name" value="Tet_transcr_reg_TetR-rel_C_sf"/>
</dbReference>
<gene>
    <name evidence="6" type="ORF">NBH00_11020</name>
</gene>
<evidence type="ECO:0000256" key="4">
    <source>
        <dbReference type="PROSITE-ProRule" id="PRU00335"/>
    </source>
</evidence>
<name>A0ABY5E1K4_9ACTN</name>
<dbReference type="PROSITE" id="PS50977">
    <property type="entry name" value="HTH_TETR_2"/>
    <property type="match status" value="1"/>
</dbReference>
<dbReference type="RefSeq" id="WP_254573383.1">
    <property type="nucleotide sequence ID" value="NZ_CP098502.1"/>
</dbReference>
<dbReference type="PRINTS" id="PR00455">
    <property type="entry name" value="HTHTETR"/>
</dbReference>
<dbReference type="EMBL" id="CP098502">
    <property type="protein sequence ID" value="UTI66717.1"/>
    <property type="molecule type" value="Genomic_DNA"/>
</dbReference>
<dbReference type="InterPro" id="IPR009057">
    <property type="entry name" value="Homeodomain-like_sf"/>
</dbReference>
<feature type="DNA-binding region" description="H-T-H motif" evidence="4">
    <location>
        <begin position="28"/>
        <end position="47"/>
    </location>
</feature>
<evidence type="ECO:0000313" key="7">
    <source>
        <dbReference type="Proteomes" id="UP001056035"/>
    </source>
</evidence>
<dbReference type="Proteomes" id="UP001056035">
    <property type="component" value="Chromosome"/>
</dbReference>
<dbReference type="SUPFAM" id="SSF48498">
    <property type="entry name" value="Tetracyclin repressor-like, C-terminal domain"/>
    <property type="match status" value="1"/>
</dbReference>
<dbReference type="Pfam" id="PF21597">
    <property type="entry name" value="TetR_C_43"/>
    <property type="match status" value="1"/>
</dbReference>
<evidence type="ECO:0000256" key="3">
    <source>
        <dbReference type="ARBA" id="ARBA00023163"/>
    </source>
</evidence>
<dbReference type="PANTHER" id="PTHR30055">
    <property type="entry name" value="HTH-TYPE TRANSCRIPTIONAL REGULATOR RUTR"/>
    <property type="match status" value="1"/>
</dbReference>
<keyword evidence="2 4" id="KW-0238">DNA-binding</keyword>